<evidence type="ECO:0000313" key="3">
    <source>
        <dbReference type="Proteomes" id="UP000366872"/>
    </source>
</evidence>
<proteinExistence type="predicted"/>
<dbReference type="Proteomes" id="UP000366872">
    <property type="component" value="Unassembled WGS sequence"/>
</dbReference>
<evidence type="ECO:0000313" key="2">
    <source>
        <dbReference type="EMBL" id="VGO12541.1"/>
    </source>
</evidence>
<organism evidence="2 3">
    <name type="scientific">Pontiella desulfatans</name>
    <dbReference type="NCBI Taxonomy" id="2750659"/>
    <lineage>
        <taxon>Bacteria</taxon>
        <taxon>Pseudomonadati</taxon>
        <taxon>Kiritimatiellota</taxon>
        <taxon>Kiritimatiellia</taxon>
        <taxon>Kiritimatiellales</taxon>
        <taxon>Pontiellaceae</taxon>
        <taxon>Pontiella</taxon>
    </lineage>
</organism>
<gene>
    <name evidence="2" type="ORF">PDESU_01094</name>
</gene>
<sequence>MKKMETNTMKEGNMMKKTLGIMIAAGTLASMATALPVELTWSTVAPEDVEFFEDYLNTVPGAGGTTHSAASVGMEIWAGNGTDLSSPTNLPINLSNDPGLNNQVAARSANSKPSVLLHNNTNVIARVDDIFLFSGWGPYGEANSFLVQVGTTWYISDALPAGEYGSTAGGDSYNNPGMLMGYSTHDTVWHVFHEGDFDSAGFSNMIPSAVGTALPNGDIVNTGMLQNGANSSYIKTYAITAYTPPGDAYYVAATPTDWTDSTAWSDGFAANGGTVYYATNSVVLETPAATSTFPGISLSLYAPQRMEIMASGAEVITVPELKMYGADLGAGIIDAAEARIDGAILVQTDSTFSGAMDESRDIRVLARIVSDADITLSAPSRTIYIDNPTNEFTGTWIVSGGAAEFASVGSIGGSTVFDVQSGTLRIQDNWKASGSVTVADSPDALVDLGNYDWALSSLVIGSSNVIDGAVYTVAELNAIGANPVFSGTGTVLIGALPPPPPEDLLVGLDTWSGTTAPAVPFTATDISATATASGGWSITDGSGRGSSKDGTWGTFDGNGHSASSNTTAGVDNYTLTNGKTDGEITISFTNNTGAAIDLGALHFDAVAFRPNAARTYAVNVLAGSDITVGTVFTSAAGAITSLGGNLLTDDLDPLTHDQHDDIDVGLNGLEDHTLEAGEMAIIQLAFSGGTGSGSGHHLFVDNVGISSAAASGPPSAPVMTVETSGSDMMVSWASSASFQLQTRPNMAVGEWMNVPGGTTSPVTVPMTNDVEFLRLVWP</sequence>
<protein>
    <submittedName>
        <fullName evidence="2">Uncharacterized protein</fullName>
    </submittedName>
</protein>
<feature type="compositionally biased region" description="Polar residues" evidence="1">
    <location>
        <begin position="560"/>
        <end position="569"/>
    </location>
</feature>
<dbReference type="AlphaFoldDB" id="A0A6C2TYW1"/>
<evidence type="ECO:0000256" key="1">
    <source>
        <dbReference type="SAM" id="MobiDB-lite"/>
    </source>
</evidence>
<accession>A0A6C2TYW1</accession>
<dbReference type="EMBL" id="CAAHFG010000001">
    <property type="protein sequence ID" value="VGO12541.1"/>
    <property type="molecule type" value="Genomic_DNA"/>
</dbReference>
<feature type="region of interest" description="Disordered" evidence="1">
    <location>
        <begin position="537"/>
        <end position="569"/>
    </location>
</feature>
<reference evidence="2 3" key="1">
    <citation type="submission" date="2019-04" db="EMBL/GenBank/DDBJ databases">
        <authorList>
            <person name="Van Vliet M D."/>
        </authorList>
    </citation>
    <scope>NUCLEOTIDE SEQUENCE [LARGE SCALE GENOMIC DNA]</scope>
    <source>
        <strain evidence="2 3">F1</strain>
    </source>
</reference>
<keyword evidence="3" id="KW-1185">Reference proteome</keyword>
<name>A0A6C2TYW1_PONDE</name>